<keyword evidence="5" id="KW-0443">Lipid metabolism</keyword>
<feature type="domain" description="Partial AB-hydrolase lipase" evidence="10">
    <location>
        <begin position="44"/>
        <end position="101"/>
    </location>
</feature>
<organism evidence="11">
    <name type="scientific">Lygus hesperus</name>
    <name type="common">Western plant bug</name>
    <dbReference type="NCBI Taxonomy" id="30085"/>
    <lineage>
        <taxon>Eukaryota</taxon>
        <taxon>Metazoa</taxon>
        <taxon>Ecdysozoa</taxon>
        <taxon>Arthropoda</taxon>
        <taxon>Hexapoda</taxon>
        <taxon>Insecta</taxon>
        <taxon>Pterygota</taxon>
        <taxon>Neoptera</taxon>
        <taxon>Paraneoptera</taxon>
        <taxon>Hemiptera</taxon>
        <taxon>Heteroptera</taxon>
        <taxon>Panheteroptera</taxon>
        <taxon>Cimicomorpha</taxon>
        <taxon>Miridae</taxon>
        <taxon>Mirini</taxon>
        <taxon>Lygus</taxon>
    </lineage>
</organism>
<gene>
    <name evidence="11" type="primary">Lip3_6</name>
    <name evidence="12" type="synonym">Lip3_5</name>
    <name evidence="11" type="ORF">CM83_63662</name>
    <name evidence="12" type="ORF">CM83_63663</name>
</gene>
<dbReference type="PIRSF" id="PIRSF000862">
    <property type="entry name" value="Steryl_ester_lip"/>
    <property type="match status" value="1"/>
</dbReference>
<reference evidence="11" key="1">
    <citation type="journal article" date="2014" name="PLoS ONE">
        <title>Transcriptome-Based Identification of ABC Transporters in the Western Tarnished Plant Bug Lygus hesperus.</title>
        <authorList>
            <person name="Hull J.J."/>
            <person name="Chaney K."/>
            <person name="Geib S.M."/>
            <person name="Fabrick J.A."/>
            <person name="Brent C.S."/>
            <person name="Walsh D."/>
            <person name="Lavine L.C."/>
        </authorList>
    </citation>
    <scope>NUCLEOTIDE SEQUENCE</scope>
</reference>
<feature type="active site" description="Nucleophile" evidence="8">
    <location>
        <position position="179"/>
    </location>
</feature>
<keyword evidence="2 9" id="KW-0732">Signal</keyword>
<dbReference type="FunFam" id="3.40.50.1820:FF:000057">
    <property type="entry name" value="Lipase"/>
    <property type="match status" value="1"/>
</dbReference>
<dbReference type="InterPro" id="IPR006693">
    <property type="entry name" value="AB_hydrolase_lipase"/>
</dbReference>
<accession>A0A0A9WV98</accession>
<dbReference type="EMBL" id="GBRD01003159">
    <property type="protein sequence ID" value="JAG62662.1"/>
    <property type="molecule type" value="Transcribed_RNA"/>
</dbReference>
<name>A0A0A9WV98_LYGHE</name>
<reference evidence="11" key="2">
    <citation type="submission" date="2014-07" db="EMBL/GenBank/DDBJ databases">
        <authorList>
            <person name="Hull J."/>
        </authorList>
    </citation>
    <scope>NUCLEOTIDE SEQUENCE</scope>
</reference>
<dbReference type="Gene3D" id="3.40.50.1820">
    <property type="entry name" value="alpha/beta hydrolase"/>
    <property type="match status" value="1"/>
</dbReference>
<comment type="similarity">
    <text evidence="1 7">Belongs to the AB hydrolase superfamily. Lipase family.</text>
</comment>
<dbReference type="GO" id="GO:0016042">
    <property type="term" value="P:lipid catabolic process"/>
    <property type="evidence" value="ECO:0007669"/>
    <property type="project" value="UniProtKB-KW"/>
</dbReference>
<dbReference type="AlphaFoldDB" id="A0A0A9WV98"/>
<dbReference type="InterPro" id="IPR029058">
    <property type="entry name" value="AB_hydrolase_fold"/>
</dbReference>
<evidence type="ECO:0000256" key="2">
    <source>
        <dbReference type="ARBA" id="ARBA00022729"/>
    </source>
</evidence>
<evidence type="ECO:0000256" key="6">
    <source>
        <dbReference type="ARBA" id="ARBA00023180"/>
    </source>
</evidence>
<dbReference type="InterPro" id="IPR025483">
    <property type="entry name" value="Lipase_euk"/>
</dbReference>
<keyword evidence="3 7" id="KW-0378">Hydrolase</keyword>
<dbReference type="EMBL" id="GBHO01031202">
    <property type="protein sequence ID" value="JAG12402.1"/>
    <property type="molecule type" value="Transcribed_RNA"/>
</dbReference>
<reference evidence="13" key="3">
    <citation type="submission" date="2014-09" db="EMBL/GenBank/DDBJ databases">
        <authorList>
            <person name="Magalhaes I.L.F."/>
            <person name="Oliveira U."/>
            <person name="Santos F.R."/>
            <person name="Vidigal T.H.D.A."/>
            <person name="Brescovit A.D."/>
            <person name="Santos A.J."/>
        </authorList>
    </citation>
    <scope>NUCLEOTIDE SEQUENCE</scope>
</reference>
<evidence type="ECO:0000256" key="7">
    <source>
        <dbReference type="PIRNR" id="PIRNR000862"/>
    </source>
</evidence>
<evidence type="ECO:0000256" key="1">
    <source>
        <dbReference type="ARBA" id="ARBA00010701"/>
    </source>
</evidence>
<evidence type="ECO:0000256" key="3">
    <source>
        <dbReference type="ARBA" id="ARBA00022801"/>
    </source>
</evidence>
<evidence type="ECO:0000313" key="12">
    <source>
        <dbReference type="EMBL" id="JAG12403.1"/>
    </source>
</evidence>
<keyword evidence="4 7" id="KW-0442">Lipid degradation</keyword>
<evidence type="ECO:0000256" key="8">
    <source>
        <dbReference type="PIRSR" id="PIRSR000862-1"/>
    </source>
</evidence>
<evidence type="ECO:0000313" key="13">
    <source>
        <dbReference type="EMBL" id="JAG62662.1"/>
    </source>
</evidence>
<protein>
    <recommendedName>
        <fullName evidence="7">Lipase</fullName>
    </recommendedName>
</protein>
<feature type="active site" description="Charge relay system" evidence="8">
    <location>
        <position position="381"/>
    </location>
</feature>
<proteinExistence type="inferred from homology"/>
<keyword evidence="6" id="KW-0325">Glycoprotein</keyword>
<evidence type="ECO:0000259" key="10">
    <source>
        <dbReference type="Pfam" id="PF04083"/>
    </source>
</evidence>
<dbReference type="Pfam" id="PF04083">
    <property type="entry name" value="Abhydro_lipase"/>
    <property type="match status" value="1"/>
</dbReference>
<dbReference type="SUPFAM" id="SSF53474">
    <property type="entry name" value="alpha/beta-Hydrolases"/>
    <property type="match status" value="1"/>
</dbReference>
<dbReference type="GO" id="GO:0016788">
    <property type="term" value="F:hydrolase activity, acting on ester bonds"/>
    <property type="evidence" value="ECO:0007669"/>
    <property type="project" value="InterPro"/>
</dbReference>
<sequence>MSTRMGWTHLLSVLSFTLAGVADGLSEQRGKTKFPRTFGESAIRRIIEDNGYGYENYTVTTDDGNLLNLNRIVHPNRTGSDRGYPLLLVNGILVQSETWLVQPKLDHNLGFVFADNGYDVWLGDQRGSMRSKGHVNRTIDKSKLWDFSYHESGIYDLPAFIDFILDKTSHKDLIYTCMSLGCTFHTVLGSKRPSYNQKVRAAVYIVPVVNNVRRIEQLTIPVYMLYKLIPILMPILEEAGMIEWFPNMENLKKLLYLACRAVGPVPYWLLMRLLFGSGFHIQYPNVCDAVVSLGGGNPKTTSHIHQVFHKGDLAEYNFGREENMKRYGTEQPPLYDMSKITSPIAFYYSDVDSFTDSEGLQRTIKSLGGSSYTCELPNFHHLDVAVGTTARFVLPDMIDLLNSISGKSNDTEKFKSGKCPSMEWIRHLQ</sequence>
<evidence type="ECO:0000256" key="5">
    <source>
        <dbReference type="ARBA" id="ARBA00023098"/>
    </source>
</evidence>
<feature type="signal peptide" evidence="9">
    <location>
        <begin position="1"/>
        <end position="24"/>
    </location>
</feature>
<feature type="active site" description="Charge relay system" evidence="8">
    <location>
        <position position="352"/>
    </location>
</feature>
<evidence type="ECO:0000313" key="11">
    <source>
        <dbReference type="EMBL" id="JAG12402.1"/>
    </source>
</evidence>
<dbReference type="EMBL" id="GBHO01031201">
    <property type="protein sequence ID" value="JAG12403.1"/>
    <property type="molecule type" value="Transcribed_RNA"/>
</dbReference>
<dbReference type="PANTHER" id="PTHR11005">
    <property type="entry name" value="LYSOSOMAL ACID LIPASE-RELATED"/>
    <property type="match status" value="1"/>
</dbReference>
<feature type="chain" id="PRO_5015033739" description="Lipase" evidence="9">
    <location>
        <begin position="25"/>
        <end position="429"/>
    </location>
</feature>
<evidence type="ECO:0000256" key="4">
    <source>
        <dbReference type="ARBA" id="ARBA00022963"/>
    </source>
</evidence>
<evidence type="ECO:0000256" key="9">
    <source>
        <dbReference type="SAM" id="SignalP"/>
    </source>
</evidence>